<evidence type="ECO:0000256" key="1">
    <source>
        <dbReference type="ARBA" id="ARBA00025793"/>
    </source>
</evidence>
<organism evidence="7 8">
    <name type="scientific">Salvia divinorum</name>
    <name type="common">Maria pastora</name>
    <name type="synonym">Diviner's sage</name>
    <dbReference type="NCBI Taxonomy" id="28513"/>
    <lineage>
        <taxon>Eukaryota</taxon>
        <taxon>Viridiplantae</taxon>
        <taxon>Streptophyta</taxon>
        <taxon>Embryophyta</taxon>
        <taxon>Tracheophyta</taxon>
        <taxon>Spermatophyta</taxon>
        <taxon>Magnoliopsida</taxon>
        <taxon>eudicotyledons</taxon>
        <taxon>Gunneridae</taxon>
        <taxon>Pentapetalae</taxon>
        <taxon>asterids</taxon>
        <taxon>lamiids</taxon>
        <taxon>Lamiales</taxon>
        <taxon>Lamiaceae</taxon>
        <taxon>Nepetoideae</taxon>
        <taxon>Mentheae</taxon>
        <taxon>Salviinae</taxon>
        <taxon>Salvia</taxon>
        <taxon>Salvia subgen. Calosphace</taxon>
    </lineage>
</organism>
<feature type="region of interest" description="Disordered" evidence="3">
    <location>
        <begin position="280"/>
        <end position="418"/>
    </location>
</feature>
<feature type="compositionally biased region" description="Pro residues" evidence="3">
    <location>
        <begin position="327"/>
        <end position="340"/>
    </location>
</feature>
<evidence type="ECO:0000313" key="7">
    <source>
        <dbReference type="EMBL" id="KAL1567053.1"/>
    </source>
</evidence>
<keyword evidence="8" id="KW-1185">Reference proteome</keyword>
<feature type="compositionally biased region" description="Polar residues" evidence="3">
    <location>
        <begin position="899"/>
        <end position="913"/>
    </location>
</feature>
<dbReference type="Gene3D" id="1.20.58.2220">
    <property type="entry name" value="Formin, FH2 domain"/>
    <property type="match status" value="1"/>
</dbReference>
<dbReference type="Proteomes" id="UP001567538">
    <property type="component" value="Unassembled WGS sequence"/>
</dbReference>
<feature type="compositionally biased region" description="Pro residues" evidence="3">
    <location>
        <begin position="306"/>
        <end position="316"/>
    </location>
</feature>
<feature type="compositionally biased region" description="Basic and acidic residues" evidence="3">
    <location>
        <begin position="847"/>
        <end position="869"/>
    </location>
</feature>
<gene>
    <name evidence="7" type="ORF">AAHA92_02578</name>
</gene>
<dbReference type="PANTHER" id="PTHR23213:SF269">
    <property type="entry name" value="FORMIN-LIKE PROTEIN 5"/>
    <property type="match status" value="1"/>
</dbReference>
<feature type="compositionally biased region" description="Polar residues" evidence="3">
    <location>
        <begin position="217"/>
        <end position="235"/>
    </location>
</feature>
<reference evidence="7 8" key="1">
    <citation type="submission" date="2024-06" db="EMBL/GenBank/DDBJ databases">
        <title>A chromosome level genome sequence of Diviner's sage (Salvia divinorum).</title>
        <authorList>
            <person name="Ford S.A."/>
            <person name="Ro D.-K."/>
            <person name="Ness R.W."/>
            <person name="Phillips M.A."/>
        </authorList>
    </citation>
    <scope>NUCLEOTIDE SEQUENCE [LARGE SCALE GENOMIC DNA]</scope>
    <source>
        <strain evidence="7">SAF-2024a</strain>
        <tissue evidence="7">Leaf</tissue>
    </source>
</reference>
<feature type="compositionally biased region" description="Acidic residues" evidence="3">
    <location>
        <begin position="870"/>
        <end position="887"/>
    </location>
</feature>
<feature type="compositionally biased region" description="Acidic residues" evidence="3">
    <location>
        <begin position="915"/>
        <end position="925"/>
    </location>
</feature>
<dbReference type="SMART" id="SM00498">
    <property type="entry name" value="FH2"/>
    <property type="match status" value="1"/>
</dbReference>
<evidence type="ECO:0000313" key="8">
    <source>
        <dbReference type="Proteomes" id="UP001567538"/>
    </source>
</evidence>
<evidence type="ECO:0000256" key="3">
    <source>
        <dbReference type="SAM" id="MobiDB-lite"/>
    </source>
</evidence>
<feature type="transmembrane region" description="Helical" evidence="4">
    <location>
        <begin position="149"/>
        <end position="172"/>
    </location>
</feature>
<dbReference type="AlphaFoldDB" id="A0ABD1IHM9"/>
<keyword evidence="4" id="KW-0812">Transmembrane</keyword>
<proteinExistence type="inferred from homology"/>
<keyword evidence="4" id="KW-1133">Transmembrane helix</keyword>
<comment type="caution">
    <text evidence="7">The sequence shown here is derived from an EMBL/GenBank/DDBJ whole genome shotgun (WGS) entry which is preliminary data.</text>
</comment>
<feature type="compositionally biased region" description="Polar residues" evidence="3">
    <location>
        <begin position="200"/>
        <end position="209"/>
    </location>
</feature>
<evidence type="ECO:0000256" key="4">
    <source>
        <dbReference type="SAM" id="Phobius"/>
    </source>
</evidence>
<dbReference type="PANTHER" id="PTHR23213">
    <property type="entry name" value="FORMIN-RELATED"/>
    <property type="match status" value="1"/>
</dbReference>
<feature type="chain" id="PRO_5044897109" description="Formin-like protein" evidence="5">
    <location>
        <begin position="18"/>
        <end position="962"/>
    </location>
</feature>
<dbReference type="Pfam" id="PF02181">
    <property type="entry name" value="FH2"/>
    <property type="match status" value="1"/>
</dbReference>
<feature type="signal peptide" evidence="5">
    <location>
        <begin position="1"/>
        <end position="17"/>
    </location>
</feature>
<accession>A0ABD1IHM9</accession>
<evidence type="ECO:0000259" key="6">
    <source>
        <dbReference type="PROSITE" id="PS51444"/>
    </source>
</evidence>
<evidence type="ECO:0000256" key="5">
    <source>
        <dbReference type="SAM" id="SignalP"/>
    </source>
</evidence>
<feature type="compositionally biased region" description="Pro residues" evidence="3">
    <location>
        <begin position="348"/>
        <end position="398"/>
    </location>
</feature>
<dbReference type="InterPro" id="IPR042201">
    <property type="entry name" value="FH2_Formin_sf"/>
</dbReference>
<feature type="domain" description="FH2" evidence="6">
    <location>
        <begin position="413"/>
        <end position="845"/>
    </location>
</feature>
<protein>
    <recommendedName>
        <fullName evidence="2">Formin-like protein</fullName>
    </recommendedName>
</protein>
<keyword evidence="5" id="KW-0732">Signal</keyword>
<dbReference type="InterPro" id="IPR015425">
    <property type="entry name" value="FH2_Formin"/>
</dbReference>
<dbReference type="SUPFAM" id="SSF101447">
    <property type="entry name" value="Formin homology 2 domain (FH2 domain)"/>
    <property type="match status" value="1"/>
</dbReference>
<dbReference type="PROSITE" id="PS51444">
    <property type="entry name" value="FH2"/>
    <property type="match status" value="1"/>
</dbReference>
<evidence type="ECO:0000256" key="2">
    <source>
        <dbReference type="RuleBase" id="RU361260"/>
    </source>
</evidence>
<dbReference type="EMBL" id="JBEAFC010000002">
    <property type="protein sequence ID" value="KAL1567053.1"/>
    <property type="molecule type" value="Genomic_DNA"/>
</dbReference>
<comment type="similarity">
    <text evidence="1">Belongs to the formin-like family. Class-I subfamily.</text>
</comment>
<keyword evidence="4" id="KW-0472">Membrane</keyword>
<feature type="region of interest" description="Disordered" evidence="3">
    <location>
        <begin position="196"/>
        <end position="235"/>
    </location>
</feature>
<dbReference type="InterPro" id="IPR027643">
    <property type="entry name" value="Formin-like_plant"/>
</dbReference>
<sequence>MAFVFVLSITVAMGVESVREREDQEALLAYLMDAEEINQEMAEPLRTDCGNELSNAKKTLQDFELCFMTERSVSREELYGGSSRVKTQDARNVMCSQIKKILVDCLRDKNLVVPVTGVDTRYIGSLPSSPRRRELADKSGEQADPLSTIMLAIGVTASLTFIICILLFYICYRSSFAAGRNDVKPLLSLTLSDNSSASSRKSLTLGTSTNEEKVGSSLGNTKSSGNLHLESQSLGNLNHSRSSGNLFMESNSVNEDISLNSSHSLKDALTLANSITLSSSKREKPLGTSAANSTEEAPPEKIGTPVFPPLKPPPGRKIPASQISSGPPLPPASTPPPPPSAALITPRPQAPLPPMNAPGAPPPPRAPGGPRPPGPPPPRGAPPPPPGVGGPPRAPGVRPPRGAHHAPSSSVGDLDIGGSKTKLKPFFWDKVNASADDSMVWSQIKEGSFQLNEEMIETLFGYAPAGKNKLTIKKDTSQESPKFIQIIDAKKAQNLSILLKALGVTTEEVRDALEEGNELPAELIQTLVKMAPTSEEELKLRLFTGDLMQLGPAERFLKVMVDIPFAFKRLECLSFMSVLEEESTSLKDSFIILEAACAELQKNRLFLKLLEAVLKTGNRMNSGTFRGGAQAFRLDTLLKLSDVKGLDGKTTLLHFVVQEIIRGEGIRAARAEREKRSMSSIVSEDFDNGSLLDTDENLRSLGLQAVSRLGNDLESVKRAAALDIDGLTGIVGRLGHALVKARDFLNTEMKTIEEEDKGFQTSLRCFVENSEASVRWLLEEEKRITALIKSTVDYFHGTSGKADEGLRLFSVVRDFLVILDKVCLEVKASPTKPKEEKPKVVQPNEQAKPKEEEKPKSEEKPKEEEKHEEDSSDDSDESDDSSSEEDTSAAKDDPIVAAQKQSPPVATTLNTCPDSSDDSSSEEDDKPNTSTTKEENPTSASTVNKDPIGSLIPVIASRQPDS</sequence>
<feature type="region of interest" description="Disordered" evidence="3">
    <location>
        <begin position="831"/>
        <end position="962"/>
    </location>
</feature>
<name>A0ABD1IHM9_SALDI</name>